<organism evidence="1 2">
    <name type="scientific">Sinanodonta woodiana</name>
    <name type="common">Chinese pond mussel</name>
    <name type="synonym">Anodonta woodiana</name>
    <dbReference type="NCBI Taxonomy" id="1069815"/>
    <lineage>
        <taxon>Eukaryota</taxon>
        <taxon>Metazoa</taxon>
        <taxon>Spiralia</taxon>
        <taxon>Lophotrochozoa</taxon>
        <taxon>Mollusca</taxon>
        <taxon>Bivalvia</taxon>
        <taxon>Autobranchia</taxon>
        <taxon>Heteroconchia</taxon>
        <taxon>Palaeoheterodonta</taxon>
        <taxon>Unionida</taxon>
        <taxon>Unionoidea</taxon>
        <taxon>Unionidae</taxon>
        <taxon>Unioninae</taxon>
        <taxon>Sinanodonta</taxon>
    </lineage>
</organism>
<dbReference type="EMBL" id="JBJQND010000020">
    <property type="protein sequence ID" value="KAL3831205.1"/>
    <property type="molecule type" value="Genomic_DNA"/>
</dbReference>
<dbReference type="AlphaFoldDB" id="A0ABD3T3Q4"/>
<protein>
    <submittedName>
        <fullName evidence="1">Uncharacterized protein</fullName>
    </submittedName>
</protein>
<accession>A0ABD3T3Q4</accession>
<feature type="non-terminal residue" evidence="1">
    <location>
        <position position="51"/>
    </location>
</feature>
<evidence type="ECO:0000313" key="1">
    <source>
        <dbReference type="EMBL" id="KAL3831205.1"/>
    </source>
</evidence>
<proteinExistence type="predicted"/>
<reference evidence="1 2" key="1">
    <citation type="submission" date="2024-11" db="EMBL/GenBank/DDBJ databases">
        <title>Chromosome-level genome assembly of the freshwater bivalve Anodonta woodiana.</title>
        <authorList>
            <person name="Chen X."/>
        </authorList>
    </citation>
    <scope>NUCLEOTIDE SEQUENCE [LARGE SCALE GENOMIC DNA]</scope>
    <source>
        <strain evidence="1">MN2024</strain>
        <tissue evidence="1">Gills</tissue>
    </source>
</reference>
<sequence length="51" mass="5612">MGIQICLDPIQVTKSVPSFQKLIPPDMNGTDDVHDIPKLKPCTGRTVSFTK</sequence>
<gene>
    <name evidence="1" type="ORF">ACJMK2_044739</name>
</gene>
<evidence type="ECO:0000313" key="2">
    <source>
        <dbReference type="Proteomes" id="UP001634394"/>
    </source>
</evidence>
<comment type="caution">
    <text evidence="1">The sequence shown here is derived from an EMBL/GenBank/DDBJ whole genome shotgun (WGS) entry which is preliminary data.</text>
</comment>
<dbReference type="Proteomes" id="UP001634394">
    <property type="component" value="Unassembled WGS sequence"/>
</dbReference>
<keyword evidence="2" id="KW-1185">Reference proteome</keyword>
<name>A0ABD3T3Q4_SINWO</name>